<accession>A0ABY0HCE9</accession>
<feature type="domain" description="Myb-like" evidence="2">
    <location>
        <begin position="30"/>
        <end position="77"/>
    </location>
</feature>
<dbReference type="Gene3D" id="1.10.10.60">
    <property type="entry name" value="Homeodomain-like"/>
    <property type="match status" value="2"/>
</dbReference>
<feature type="domain" description="HTH myb-type" evidence="3">
    <location>
        <begin position="34"/>
        <end position="85"/>
    </location>
</feature>
<protein>
    <recommendedName>
        <fullName evidence="6">Myb-like domain-containing protein</fullName>
    </recommendedName>
</protein>
<evidence type="ECO:0000313" key="5">
    <source>
        <dbReference type="Proteomes" id="UP000294003"/>
    </source>
</evidence>
<dbReference type="EMBL" id="QJNS01000073">
    <property type="protein sequence ID" value="RYO89432.1"/>
    <property type="molecule type" value="Genomic_DNA"/>
</dbReference>
<keyword evidence="5" id="KW-1185">Reference proteome</keyword>
<name>A0ABY0HCE9_9PEZI</name>
<dbReference type="PANTHER" id="PTHR45614:SF199">
    <property type="entry name" value="MYB-LIKE TRANSCRIPTION FACTOR (EUROFUNG)-RELATED"/>
    <property type="match status" value="1"/>
</dbReference>
<feature type="region of interest" description="Disordered" evidence="1">
    <location>
        <begin position="82"/>
        <end position="113"/>
    </location>
</feature>
<proteinExistence type="predicted"/>
<comment type="caution">
    <text evidence="4">The sequence shown here is derived from an EMBL/GenBank/DDBJ whole genome shotgun (WGS) entry which is preliminary data.</text>
</comment>
<dbReference type="InterPro" id="IPR001005">
    <property type="entry name" value="SANT/Myb"/>
</dbReference>
<dbReference type="PANTHER" id="PTHR45614">
    <property type="entry name" value="MYB PROTEIN-RELATED"/>
    <property type="match status" value="1"/>
</dbReference>
<evidence type="ECO:0000313" key="4">
    <source>
        <dbReference type="EMBL" id="RYO89432.1"/>
    </source>
</evidence>
<feature type="domain" description="Myb-like" evidence="2">
    <location>
        <begin position="1"/>
        <end position="29"/>
    </location>
</feature>
<dbReference type="SMART" id="SM00717">
    <property type="entry name" value="SANT"/>
    <property type="match status" value="1"/>
</dbReference>
<dbReference type="PROSITE" id="PS50090">
    <property type="entry name" value="MYB_LIKE"/>
    <property type="match status" value="2"/>
</dbReference>
<evidence type="ECO:0008006" key="6">
    <source>
        <dbReference type="Google" id="ProtNLM"/>
    </source>
</evidence>
<dbReference type="SUPFAM" id="SSF46689">
    <property type="entry name" value="Homeodomain-like"/>
    <property type="match status" value="1"/>
</dbReference>
<gene>
    <name evidence="4" type="ORF">DL762_003228</name>
</gene>
<dbReference type="InterPro" id="IPR017930">
    <property type="entry name" value="Myb_dom"/>
</dbReference>
<dbReference type="CDD" id="cd00167">
    <property type="entry name" value="SANT"/>
    <property type="match status" value="1"/>
</dbReference>
<organism evidence="4 5">
    <name type="scientific">Monosporascus cannonballus</name>
    <dbReference type="NCBI Taxonomy" id="155416"/>
    <lineage>
        <taxon>Eukaryota</taxon>
        <taxon>Fungi</taxon>
        <taxon>Dikarya</taxon>
        <taxon>Ascomycota</taxon>
        <taxon>Pezizomycotina</taxon>
        <taxon>Sordariomycetes</taxon>
        <taxon>Xylariomycetidae</taxon>
        <taxon>Xylariales</taxon>
        <taxon>Xylariales incertae sedis</taxon>
        <taxon>Monosporascus</taxon>
    </lineage>
</organism>
<evidence type="ECO:0000259" key="2">
    <source>
        <dbReference type="PROSITE" id="PS50090"/>
    </source>
</evidence>
<evidence type="ECO:0000256" key="1">
    <source>
        <dbReference type="SAM" id="MobiDB-lite"/>
    </source>
</evidence>
<sequence length="251" mass="28168">MHGTKWTKVSEEVGSRNGDQCWKRWHDNLDPQINHSPWTGEEDTILLQMVQETGRNWREIVNNNFPNRTPLSAKNRYGILQRRQDNNGDYSSSSEREQSFTPTPSPHPVPTPTIEMIRASDMHSGTRLPTTSNPFAFDMSGNLNVTNMNTQGIGATSTVLDESAFWPIGAPGANSDSLTRRFLDMLTESDTRPSEGDFESTAGVVHDRSKVLYVTVSCNAGRLEEVMQHISKNMSEMMATGEVQRVEYSVE</sequence>
<feature type="domain" description="HTH myb-type" evidence="3">
    <location>
        <begin position="1"/>
        <end position="33"/>
    </location>
</feature>
<dbReference type="Pfam" id="PF13921">
    <property type="entry name" value="Myb_DNA-bind_6"/>
    <property type="match status" value="1"/>
</dbReference>
<evidence type="ECO:0000259" key="3">
    <source>
        <dbReference type="PROSITE" id="PS51294"/>
    </source>
</evidence>
<dbReference type="InterPro" id="IPR009057">
    <property type="entry name" value="Homeodomain-like_sf"/>
</dbReference>
<dbReference type="InterPro" id="IPR050560">
    <property type="entry name" value="MYB_TF"/>
</dbReference>
<dbReference type="PROSITE" id="PS51294">
    <property type="entry name" value="HTH_MYB"/>
    <property type="match status" value="2"/>
</dbReference>
<reference evidence="4 5" key="1">
    <citation type="submission" date="2018-06" db="EMBL/GenBank/DDBJ databases">
        <title>Complete Genomes of Monosporascus.</title>
        <authorList>
            <person name="Robinson A.J."/>
            <person name="Natvig D.O."/>
        </authorList>
    </citation>
    <scope>NUCLEOTIDE SEQUENCE [LARGE SCALE GENOMIC DNA]</scope>
    <source>
        <strain evidence="4 5">CBS 609.92</strain>
    </source>
</reference>
<dbReference type="Proteomes" id="UP000294003">
    <property type="component" value="Unassembled WGS sequence"/>
</dbReference>